<dbReference type="Pfam" id="PF00646">
    <property type="entry name" value="F-box"/>
    <property type="match status" value="1"/>
</dbReference>
<dbReference type="SUPFAM" id="SSF81383">
    <property type="entry name" value="F-box domain"/>
    <property type="match status" value="1"/>
</dbReference>
<dbReference type="EMBL" id="JAUIZM010000002">
    <property type="protein sequence ID" value="KAK1399666.1"/>
    <property type="molecule type" value="Genomic_DNA"/>
</dbReference>
<organism evidence="4 5">
    <name type="scientific">Heracleum sosnowskyi</name>
    <dbReference type="NCBI Taxonomy" id="360622"/>
    <lineage>
        <taxon>Eukaryota</taxon>
        <taxon>Viridiplantae</taxon>
        <taxon>Streptophyta</taxon>
        <taxon>Embryophyta</taxon>
        <taxon>Tracheophyta</taxon>
        <taxon>Spermatophyta</taxon>
        <taxon>Magnoliopsida</taxon>
        <taxon>eudicotyledons</taxon>
        <taxon>Gunneridae</taxon>
        <taxon>Pentapetalae</taxon>
        <taxon>asterids</taxon>
        <taxon>campanulids</taxon>
        <taxon>Apiales</taxon>
        <taxon>Apiaceae</taxon>
        <taxon>Apioideae</taxon>
        <taxon>apioid superclade</taxon>
        <taxon>Tordylieae</taxon>
        <taxon>Tordyliinae</taxon>
        <taxon>Heracleum</taxon>
    </lineage>
</organism>
<gene>
    <name evidence="4" type="ORF">POM88_009529</name>
</gene>
<evidence type="ECO:0000259" key="3">
    <source>
        <dbReference type="Pfam" id="PF07734"/>
    </source>
</evidence>
<sequence>MIKMGAKRSRTTKQLSPISCDSEVKSSPTIASAVKVASSEDLLIQILLLVPIKTLMGFKSVSKQWLYLITDPRFIRLRYPLPPSASALFFPSSFCRSNPDYQFIPLDISEVSPTPFKTLNFTRDPLGSGISVLQSCNGLLLCASHQAREFNRRYYVYNPTTRQFATLPKIRREYSKNVLGMSLAFDPSKSPSYKVVCVRTFGKLKQIEIYSSETQLWRVSGEPFTAPKYMEFGNSRFWNGSVHWWNNSFHNNTWRDEPYSLYFKVDEERVEQLPMPVKHISRVQMYLVAFYLGESEGHWHLIEVNSDFTSLFDVYEMAIDHSGWFVKYQVDLSAISSVFPEIIKNNRYGYAFNIISLVRRGKEEDDESFLVLEIPGGKFVRYNLMDKSVKKLWESAPIGYKFYNEDGLKYGRALPYIESLACV</sequence>
<dbReference type="InterPro" id="IPR036047">
    <property type="entry name" value="F-box-like_dom_sf"/>
</dbReference>
<evidence type="ECO:0000313" key="5">
    <source>
        <dbReference type="Proteomes" id="UP001237642"/>
    </source>
</evidence>
<dbReference type="PANTHER" id="PTHR35546:SF115">
    <property type="entry name" value="F-BOX DOMAIN-CONTAINING PROTEIN"/>
    <property type="match status" value="1"/>
</dbReference>
<dbReference type="InterPro" id="IPR017451">
    <property type="entry name" value="F-box-assoc_interact_dom"/>
</dbReference>
<dbReference type="PANTHER" id="PTHR35546">
    <property type="entry name" value="F-BOX PROTEIN INTERACTION DOMAIN PROTEIN-RELATED"/>
    <property type="match status" value="1"/>
</dbReference>
<accession>A0AAD8J9K5</accession>
<proteinExistence type="predicted"/>
<dbReference type="InterPro" id="IPR006527">
    <property type="entry name" value="F-box-assoc_dom_typ1"/>
</dbReference>
<evidence type="ECO:0000259" key="2">
    <source>
        <dbReference type="Pfam" id="PF00646"/>
    </source>
</evidence>
<comment type="caution">
    <text evidence="4">The sequence shown here is derived from an EMBL/GenBank/DDBJ whole genome shotgun (WGS) entry which is preliminary data.</text>
</comment>
<reference evidence="4" key="2">
    <citation type="submission" date="2023-05" db="EMBL/GenBank/DDBJ databases">
        <authorList>
            <person name="Schelkunov M.I."/>
        </authorList>
    </citation>
    <scope>NUCLEOTIDE SEQUENCE</scope>
    <source>
        <strain evidence="4">Hsosn_3</strain>
        <tissue evidence="4">Leaf</tissue>
    </source>
</reference>
<dbReference type="InterPro" id="IPR001810">
    <property type="entry name" value="F-box_dom"/>
</dbReference>
<keyword evidence="5" id="KW-1185">Reference proteome</keyword>
<feature type="domain" description="F-box associated beta-propeller type 1" evidence="3">
    <location>
        <begin position="129"/>
        <end position="281"/>
    </location>
</feature>
<name>A0AAD8J9K5_9APIA</name>
<dbReference type="Proteomes" id="UP001237642">
    <property type="component" value="Unassembled WGS sequence"/>
</dbReference>
<dbReference type="InterPro" id="IPR055290">
    <property type="entry name" value="At3g26010-like"/>
</dbReference>
<evidence type="ECO:0000256" key="1">
    <source>
        <dbReference type="SAM" id="MobiDB-lite"/>
    </source>
</evidence>
<feature type="domain" description="F-box" evidence="2">
    <location>
        <begin position="40"/>
        <end position="75"/>
    </location>
</feature>
<feature type="region of interest" description="Disordered" evidence="1">
    <location>
        <begin position="1"/>
        <end position="20"/>
    </location>
</feature>
<dbReference type="Pfam" id="PF07734">
    <property type="entry name" value="FBA_1"/>
    <property type="match status" value="1"/>
</dbReference>
<feature type="compositionally biased region" description="Basic residues" evidence="1">
    <location>
        <begin position="1"/>
        <end position="11"/>
    </location>
</feature>
<reference evidence="4" key="1">
    <citation type="submission" date="2023-02" db="EMBL/GenBank/DDBJ databases">
        <title>Genome of toxic invasive species Heracleum sosnowskyi carries increased number of genes despite the absence of recent whole-genome duplications.</title>
        <authorList>
            <person name="Schelkunov M."/>
            <person name="Shtratnikova V."/>
            <person name="Makarenko M."/>
            <person name="Klepikova A."/>
            <person name="Omelchenko D."/>
            <person name="Novikova G."/>
            <person name="Obukhova E."/>
            <person name="Bogdanov V."/>
            <person name="Penin A."/>
            <person name="Logacheva M."/>
        </authorList>
    </citation>
    <scope>NUCLEOTIDE SEQUENCE</scope>
    <source>
        <strain evidence="4">Hsosn_3</strain>
        <tissue evidence="4">Leaf</tissue>
    </source>
</reference>
<dbReference type="AlphaFoldDB" id="A0AAD8J9K5"/>
<protein>
    <submittedName>
        <fullName evidence="4">F-box domain</fullName>
    </submittedName>
</protein>
<dbReference type="NCBIfam" id="TIGR01640">
    <property type="entry name" value="F_box_assoc_1"/>
    <property type="match status" value="1"/>
</dbReference>
<evidence type="ECO:0000313" key="4">
    <source>
        <dbReference type="EMBL" id="KAK1399666.1"/>
    </source>
</evidence>